<name>A0A6J5NIK3_9CAUD</name>
<reference evidence="2" key="1">
    <citation type="submission" date="2020-04" db="EMBL/GenBank/DDBJ databases">
        <authorList>
            <person name="Chiriac C."/>
            <person name="Salcher M."/>
            <person name="Ghai R."/>
            <person name="Kavagutti S V."/>
        </authorList>
    </citation>
    <scope>NUCLEOTIDE SEQUENCE</scope>
</reference>
<evidence type="ECO:0000313" key="2">
    <source>
        <dbReference type="EMBL" id="CAB4157281.1"/>
    </source>
</evidence>
<proteinExistence type="predicted"/>
<gene>
    <name evidence="1" type="ORF">UFOVP409_22</name>
    <name evidence="2" type="ORF">UFOVP684_13</name>
</gene>
<accession>A0A6J5NIK3</accession>
<protein>
    <submittedName>
        <fullName evidence="2">Uncharacterized protein</fullName>
    </submittedName>
</protein>
<dbReference type="EMBL" id="LR796652">
    <property type="protein sequence ID" value="CAB4157281.1"/>
    <property type="molecule type" value="Genomic_DNA"/>
</dbReference>
<organism evidence="2">
    <name type="scientific">uncultured Caudovirales phage</name>
    <dbReference type="NCBI Taxonomy" id="2100421"/>
    <lineage>
        <taxon>Viruses</taxon>
        <taxon>Duplodnaviria</taxon>
        <taxon>Heunggongvirae</taxon>
        <taxon>Uroviricota</taxon>
        <taxon>Caudoviricetes</taxon>
        <taxon>Peduoviridae</taxon>
        <taxon>Maltschvirus</taxon>
        <taxon>Maltschvirus maltsch</taxon>
    </lineage>
</organism>
<sequence>MGDIFQEIPKSNTRKYQICVNFLKNYPLNSEQYAEYYGMMNFKNLALMRCEFDDMCDEGLLKKYQGSYSPSPRLKNSLKLDEIEYVKPREPKPFTPLSSKYFLPKVSPRGQVLRDFCHIGLSNGAKEEARNDLSVLNEVMSELQAEQVDNPV</sequence>
<evidence type="ECO:0000313" key="1">
    <source>
        <dbReference type="EMBL" id="CAB4140247.1"/>
    </source>
</evidence>
<dbReference type="EMBL" id="LR796382">
    <property type="protein sequence ID" value="CAB4140247.1"/>
    <property type="molecule type" value="Genomic_DNA"/>
</dbReference>